<dbReference type="GO" id="GO:0022857">
    <property type="term" value="F:transmembrane transporter activity"/>
    <property type="evidence" value="ECO:0007669"/>
    <property type="project" value="InterPro"/>
</dbReference>
<dbReference type="Proteomes" id="UP001153069">
    <property type="component" value="Unassembled WGS sequence"/>
</dbReference>
<dbReference type="OrthoDB" id="410267at2759"/>
<dbReference type="Gene3D" id="1.20.1250.20">
    <property type="entry name" value="MFS general substrate transporter like domains"/>
    <property type="match status" value="2"/>
</dbReference>
<feature type="transmembrane region" description="Helical" evidence="6">
    <location>
        <begin position="262"/>
        <end position="280"/>
    </location>
</feature>
<keyword evidence="3 6" id="KW-1133">Transmembrane helix</keyword>
<feature type="region of interest" description="Disordered" evidence="5">
    <location>
        <begin position="395"/>
        <end position="414"/>
    </location>
</feature>
<keyword evidence="2 6" id="KW-0812">Transmembrane</keyword>
<organism evidence="7 8">
    <name type="scientific">Seminavis robusta</name>
    <dbReference type="NCBI Taxonomy" id="568900"/>
    <lineage>
        <taxon>Eukaryota</taxon>
        <taxon>Sar</taxon>
        <taxon>Stramenopiles</taxon>
        <taxon>Ochrophyta</taxon>
        <taxon>Bacillariophyta</taxon>
        <taxon>Bacillariophyceae</taxon>
        <taxon>Bacillariophycidae</taxon>
        <taxon>Naviculales</taxon>
        <taxon>Naviculaceae</taxon>
        <taxon>Seminavis</taxon>
    </lineage>
</organism>
<comment type="subcellular location">
    <subcellularLocation>
        <location evidence="1">Membrane</location>
        <topology evidence="1">Multi-pass membrane protein</topology>
    </subcellularLocation>
</comment>
<sequence length="651" mass="70059">MSSDAAILSTDQREDGSHSRQEEEDMDHNDTEAASDERDLALQVVDQSVRHTNIPVLTCSFLAALTTGATSYSFGLYAGELKARLEFSQSQLDTISSAIFFAGIFSWVPGLVVDNFGTRTGTVSGGLMGAISLSCFWAVSTKFFPLEQHLLVPVLSSLGVLIFLSCALITGSVFKVIVTTCGAGSKGTAVGAAKGYVGLGAGVYSCIFESLKTKGQSDLDFLIMAALLFITNVTIPCLFLMPAHKVVQEEEFHDEATPLHFRTLYCSLAAMATIIIWNSLEELFNENKEPTPKLDDDNKHAGQNLPLAVFMLVIWVAPILSLLFLPKKSTLQVAEEEHEPEGESLLTENSNVEMNNENGDISLQRIQNSKDGNNQQDAEEADGGDVAHDLLRVPQEDPDNLNESETLGPDDVDEIGGDKNLWQMLRTPTAMLMLWTTTILVGGGIVMTNNMGQMVEALGFPKETTPASLAFFSVAQSGGRVITGALSESALNWPTKSFCINSGVPRPFFLVTASIAGFIAHMSLAVATTKAFFVIGCTLAGLAFGMVWPLMVLIIGEVFGTANVGANYMFFDGFTSAAGSVLLSKFLAQTVYEDNIDKKDNPENVICIGSACFSMTHSVVAVLSMACILTSVSMLFTTRKVYNSANLHTGH</sequence>
<evidence type="ECO:0000256" key="1">
    <source>
        <dbReference type="ARBA" id="ARBA00004141"/>
    </source>
</evidence>
<dbReference type="EMBL" id="CAICTM010000119">
    <property type="protein sequence ID" value="CAB9501855.1"/>
    <property type="molecule type" value="Genomic_DNA"/>
</dbReference>
<feature type="region of interest" description="Disordered" evidence="5">
    <location>
        <begin position="335"/>
        <end position="354"/>
    </location>
</feature>
<feature type="transmembrane region" description="Helical" evidence="6">
    <location>
        <begin position="90"/>
        <end position="108"/>
    </location>
</feature>
<feature type="transmembrane region" description="Helical" evidence="6">
    <location>
        <begin position="508"/>
        <end position="526"/>
    </location>
</feature>
<dbReference type="PANTHER" id="PTHR21576">
    <property type="entry name" value="UNCHARACTERIZED NODULIN-LIKE PROTEIN"/>
    <property type="match status" value="1"/>
</dbReference>
<gene>
    <name evidence="7" type="ORF">SEMRO_120_G058490.1</name>
</gene>
<feature type="transmembrane region" description="Helical" evidence="6">
    <location>
        <begin position="305"/>
        <end position="325"/>
    </location>
</feature>
<evidence type="ECO:0000256" key="3">
    <source>
        <dbReference type="ARBA" id="ARBA00022989"/>
    </source>
</evidence>
<reference evidence="7" key="1">
    <citation type="submission" date="2020-06" db="EMBL/GenBank/DDBJ databases">
        <authorList>
            <consortium name="Plant Systems Biology data submission"/>
        </authorList>
    </citation>
    <scope>NUCLEOTIDE SEQUENCE</scope>
    <source>
        <strain evidence="7">D6</strain>
    </source>
</reference>
<feature type="transmembrane region" description="Helical" evidence="6">
    <location>
        <begin position="221"/>
        <end position="241"/>
    </location>
</feature>
<evidence type="ECO:0000256" key="6">
    <source>
        <dbReference type="SAM" id="Phobius"/>
    </source>
</evidence>
<dbReference type="SUPFAM" id="SSF103473">
    <property type="entry name" value="MFS general substrate transporter"/>
    <property type="match status" value="1"/>
</dbReference>
<feature type="transmembrane region" description="Helical" evidence="6">
    <location>
        <begin position="429"/>
        <end position="447"/>
    </location>
</feature>
<accession>A0A9N8DH97</accession>
<feature type="transmembrane region" description="Helical" evidence="6">
    <location>
        <begin position="120"/>
        <end position="139"/>
    </location>
</feature>
<feature type="transmembrane region" description="Helical" evidence="6">
    <location>
        <begin position="151"/>
        <end position="174"/>
    </location>
</feature>
<proteinExistence type="predicted"/>
<comment type="caution">
    <text evidence="7">The sequence shown here is derived from an EMBL/GenBank/DDBJ whole genome shotgun (WGS) entry which is preliminary data.</text>
</comment>
<evidence type="ECO:0000256" key="5">
    <source>
        <dbReference type="SAM" id="MobiDB-lite"/>
    </source>
</evidence>
<keyword evidence="8" id="KW-1185">Reference proteome</keyword>
<name>A0A9N8DH97_9STRA</name>
<dbReference type="GO" id="GO:0016020">
    <property type="term" value="C:membrane"/>
    <property type="evidence" value="ECO:0007669"/>
    <property type="project" value="UniProtKB-SubCell"/>
</dbReference>
<feature type="region of interest" description="Disordered" evidence="5">
    <location>
        <begin position="1"/>
        <end position="35"/>
    </location>
</feature>
<evidence type="ECO:0000313" key="8">
    <source>
        <dbReference type="Proteomes" id="UP001153069"/>
    </source>
</evidence>
<feature type="transmembrane region" description="Helical" evidence="6">
    <location>
        <begin position="532"/>
        <end position="556"/>
    </location>
</feature>
<evidence type="ECO:0000313" key="7">
    <source>
        <dbReference type="EMBL" id="CAB9501855.1"/>
    </source>
</evidence>
<dbReference type="PANTHER" id="PTHR21576:SF158">
    <property type="entry name" value="RIBOSOMAL RNA-PROCESSING PROTEIN 12-LIKE CONSERVED DOMAIN-CONTAINING PROTEIN"/>
    <property type="match status" value="1"/>
</dbReference>
<evidence type="ECO:0000256" key="4">
    <source>
        <dbReference type="ARBA" id="ARBA00023136"/>
    </source>
</evidence>
<dbReference type="InterPro" id="IPR036259">
    <property type="entry name" value="MFS_trans_sf"/>
</dbReference>
<feature type="compositionally biased region" description="Acidic residues" evidence="5">
    <location>
        <begin position="396"/>
        <end position="414"/>
    </location>
</feature>
<dbReference type="InterPro" id="IPR011701">
    <property type="entry name" value="MFS"/>
</dbReference>
<feature type="transmembrane region" description="Helical" evidence="6">
    <location>
        <begin position="608"/>
        <end position="636"/>
    </location>
</feature>
<protein>
    <submittedName>
        <fullName evidence="7">Nodulin-like</fullName>
    </submittedName>
</protein>
<keyword evidence="4 6" id="KW-0472">Membrane</keyword>
<feature type="transmembrane region" description="Helical" evidence="6">
    <location>
        <begin position="54"/>
        <end position="78"/>
    </location>
</feature>
<dbReference type="Pfam" id="PF07690">
    <property type="entry name" value="MFS_1"/>
    <property type="match status" value="1"/>
</dbReference>
<evidence type="ECO:0000256" key="2">
    <source>
        <dbReference type="ARBA" id="ARBA00022692"/>
    </source>
</evidence>
<dbReference type="AlphaFoldDB" id="A0A9N8DH97"/>
<feature type="compositionally biased region" description="Basic and acidic residues" evidence="5">
    <location>
        <begin position="11"/>
        <end position="21"/>
    </location>
</feature>